<dbReference type="SMART" id="SM00052">
    <property type="entry name" value="EAL"/>
    <property type="match status" value="1"/>
</dbReference>
<feature type="transmembrane region" description="Helical" evidence="1">
    <location>
        <begin position="29"/>
        <end position="47"/>
    </location>
</feature>
<protein>
    <recommendedName>
        <fullName evidence="6">Diguanylate cyclase (GGDEF)-like protein</fullName>
    </recommendedName>
</protein>
<feature type="transmembrane region" description="Helical" evidence="1">
    <location>
        <begin position="185"/>
        <end position="204"/>
    </location>
</feature>
<reference evidence="5" key="1">
    <citation type="journal article" date="2019" name="Int. J. Syst. Evol. Microbiol.">
        <title>The Global Catalogue of Microorganisms (GCM) 10K type strain sequencing project: providing services to taxonomists for standard genome sequencing and annotation.</title>
        <authorList>
            <consortium name="The Broad Institute Genomics Platform"/>
            <consortium name="The Broad Institute Genome Sequencing Center for Infectious Disease"/>
            <person name="Wu L."/>
            <person name="Ma J."/>
        </authorList>
    </citation>
    <scope>NUCLEOTIDE SEQUENCE [LARGE SCALE GENOMIC DNA]</scope>
    <source>
        <strain evidence="5">JCM 18126</strain>
    </source>
</reference>
<gene>
    <name evidence="4" type="ORF">GCM10023225_06580</name>
</gene>
<keyword evidence="1" id="KW-1133">Transmembrane helix</keyword>
<feature type="transmembrane region" description="Helical" evidence="1">
    <location>
        <begin position="211"/>
        <end position="229"/>
    </location>
</feature>
<feature type="domain" description="EAL" evidence="2">
    <location>
        <begin position="508"/>
        <end position="764"/>
    </location>
</feature>
<evidence type="ECO:0000313" key="4">
    <source>
        <dbReference type="EMBL" id="GAA4966319.1"/>
    </source>
</evidence>
<dbReference type="InterPro" id="IPR035919">
    <property type="entry name" value="EAL_sf"/>
</dbReference>
<accession>A0ABP9HBI6</accession>
<dbReference type="RefSeq" id="WP_345710910.1">
    <property type="nucleotide sequence ID" value="NZ_BAABIL010000075.1"/>
</dbReference>
<feature type="transmembrane region" description="Helical" evidence="1">
    <location>
        <begin position="303"/>
        <end position="324"/>
    </location>
</feature>
<dbReference type="CDD" id="cd01949">
    <property type="entry name" value="GGDEF"/>
    <property type="match status" value="1"/>
</dbReference>
<feature type="domain" description="GGDEF" evidence="3">
    <location>
        <begin position="371"/>
        <end position="499"/>
    </location>
</feature>
<dbReference type="InterPro" id="IPR001633">
    <property type="entry name" value="EAL_dom"/>
</dbReference>
<feature type="transmembrane region" description="Helical" evidence="1">
    <location>
        <begin position="145"/>
        <end position="165"/>
    </location>
</feature>
<dbReference type="Pfam" id="PF00563">
    <property type="entry name" value="EAL"/>
    <property type="match status" value="1"/>
</dbReference>
<organism evidence="4 5">
    <name type="scientific">Kineococcus glutinatus</name>
    <dbReference type="NCBI Taxonomy" id="1070872"/>
    <lineage>
        <taxon>Bacteria</taxon>
        <taxon>Bacillati</taxon>
        <taxon>Actinomycetota</taxon>
        <taxon>Actinomycetes</taxon>
        <taxon>Kineosporiales</taxon>
        <taxon>Kineosporiaceae</taxon>
        <taxon>Kineococcus</taxon>
    </lineage>
</organism>
<dbReference type="Pfam" id="PF00990">
    <property type="entry name" value="GGDEF"/>
    <property type="match status" value="1"/>
</dbReference>
<dbReference type="Proteomes" id="UP001501195">
    <property type="component" value="Unassembled WGS sequence"/>
</dbReference>
<dbReference type="PANTHER" id="PTHR44757">
    <property type="entry name" value="DIGUANYLATE CYCLASE DGCP"/>
    <property type="match status" value="1"/>
</dbReference>
<evidence type="ECO:0000259" key="2">
    <source>
        <dbReference type="PROSITE" id="PS50883"/>
    </source>
</evidence>
<feature type="transmembrane region" description="Helical" evidence="1">
    <location>
        <begin position="53"/>
        <end position="72"/>
    </location>
</feature>
<dbReference type="Gene3D" id="3.30.70.270">
    <property type="match status" value="1"/>
</dbReference>
<comment type="caution">
    <text evidence="4">The sequence shown here is derived from an EMBL/GenBank/DDBJ whole genome shotgun (WGS) entry which is preliminary data.</text>
</comment>
<keyword evidence="5" id="KW-1185">Reference proteome</keyword>
<dbReference type="InterPro" id="IPR043128">
    <property type="entry name" value="Rev_trsase/Diguanyl_cyclase"/>
</dbReference>
<evidence type="ECO:0000313" key="5">
    <source>
        <dbReference type="Proteomes" id="UP001501195"/>
    </source>
</evidence>
<dbReference type="PROSITE" id="PS50883">
    <property type="entry name" value="EAL"/>
    <property type="match status" value="1"/>
</dbReference>
<dbReference type="InterPro" id="IPR000160">
    <property type="entry name" value="GGDEF_dom"/>
</dbReference>
<evidence type="ECO:0000259" key="3">
    <source>
        <dbReference type="PROSITE" id="PS50887"/>
    </source>
</evidence>
<dbReference type="SMART" id="SM00267">
    <property type="entry name" value="GGDEF"/>
    <property type="match status" value="1"/>
</dbReference>
<dbReference type="PANTHER" id="PTHR44757:SF2">
    <property type="entry name" value="BIOFILM ARCHITECTURE MAINTENANCE PROTEIN MBAA"/>
    <property type="match status" value="1"/>
</dbReference>
<dbReference type="EMBL" id="BAABIL010000075">
    <property type="protein sequence ID" value="GAA4966319.1"/>
    <property type="molecule type" value="Genomic_DNA"/>
</dbReference>
<evidence type="ECO:0000256" key="1">
    <source>
        <dbReference type="SAM" id="Phobius"/>
    </source>
</evidence>
<sequence length="778" mass="82973">MATDATTPAGEDGSRPRARRLQPLLQCPWAVWGAFVATSVLLVAGYLLPSPQWSKSLLLGCSAVLSAAAMTWGTWAHRPHAQRAWWLLTAGTVLMLVGATVRPWVTDRTDLGQYLADPLTLGGYLCCAGGLVRLARAHSGLRREVVCDVLVLTVTGALLSLNHFVLPAVDIPGRPLAVSVLAGTYPLVDVVFLALLVDLLLTAARRASHQLLVGAIVLMLVGDVCYAVLGARGELSGSPLLDLPFVLAAALIGAAALHPSQRVQVVPAAGGGAHPWSPLRLTVLALSLVLLLVAVVTSGRTALHHWAALLATAAALALLLVRAVSAVNAHARVQAVLLRRASHDPLTDLPNRTEVLRTIDECRVQRHPAGHQVWVLYLDLDGFKRVNDGWGHQAGDQLIRAVAQRLQDEARGRAVVGRLAGDEFALVLTGTQQQACDLAEGVLDLVVTPVRLSTTEVVVSASVGIAPALYGASDALQSADAAMYRAKAAGRNQWVLFEESMRRDVSQDVELELDLRHAVADGALSVAFQPIVDIPTGRPAGVEALLRWDRPLLGPVSPVRFVPLLEETGLVTVVGMQVLRESVAQLARWRAEGVVDETFFMSVNVSPRQLLDAGFPDAVAQVLAEAGVEGRALLLEITESSMVQEDELTLKVLYGLRALGCGLAVDDFGTGYSALSYLRRFPVTRVKVDRSFVDGMCEDPSDAALVRAVEAMSRALGLSVTAEGVETAEQRDALHELGVRYGQGWLWGRPEPAERCAVLLRTAREGADALREGADAVG</sequence>
<feature type="transmembrane region" description="Helical" evidence="1">
    <location>
        <begin position="84"/>
        <end position="105"/>
    </location>
</feature>
<feature type="transmembrane region" description="Helical" evidence="1">
    <location>
        <begin position="279"/>
        <end position="297"/>
    </location>
</feature>
<dbReference type="PROSITE" id="PS50887">
    <property type="entry name" value="GGDEF"/>
    <property type="match status" value="1"/>
</dbReference>
<keyword evidence="1" id="KW-0812">Transmembrane</keyword>
<keyword evidence="1" id="KW-0472">Membrane</keyword>
<feature type="transmembrane region" description="Helical" evidence="1">
    <location>
        <begin position="111"/>
        <end position="133"/>
    </location>
</feature>
<name>A0ABP9HBI6_9ACTN</name>
<proteinExistence type="predicted"/>
<dbReference type="InterPro" id="IPR052155">
    <property type="entry name" value="Biofilm_reg_signaling"/>
</dbReference>
<dbReference type="InterPro" id="IPR029787">
    <property type="entry name" value="Nucleotide_cyclase"/>
</dbReference>
<dbReference type="CDD" id="cd01948">
    <property type="entry name" value="EAL"/>
    <property type="match status" value="1"/>
</dbReference>
<dbReference type="NCBIfam" id="TIGR00254">
    <property type="entry name" value="GGDEF"/>
    <property type="match status" value="1"/>
</dbReference>
<dbReference type="Gene3D" id="3.20.20.450">
    <property type="entry name" value="EAL domain"/>
    <property type="match status" value="1"/>
</dbReference>
<dbReference type="SUPFAM" id="SSF141868">
    <property type="entry name" value="EAL domain-like"/>
    <property type="match status" value="1"/>
</dbReference>
<evidence type="ECO:0008006" key="6">
    <source>
        <dbReference type="Google" id="ProtNLM"/>
    </source>
</evidence>
<dbReference type="SUPFAM" id="SSF55073">
    <property type="entry name" value="Nucleotide cyclase"/>
    <property type="match status" value="1"/>
</dbReference>